<dbReference type="OrthoDB" id="2433584at2"/>
<dbReference type="AlphaFoldDB" id="A0A072NM65"/>
<evidence type="ECO:0000313" key="1">
    <source>
        <dbReference type="EMBL" id="KEF38749.1"/>
    </source>
</evidence>
<evidence type="ECO:0008006" key="3">
    <source>
        <dbReference type="Google" id="ProtNLM"/>
    </source>
</evidence>
<name>A0A072NM65_SCHAZ</name>
<organism evidence="1 2">
    <name type="scientific">Schinkia azotoformans MEV2011</name>
    <dbReference type="NCBI Taxonomy" id="1348973"/>
    <lineage>
        <taxon>Bacteria</taxon>
        <taxon>Bacillati</taxon>
        <taxon>Bacillota</taxon>
        <taxon>Bacilli</taxon>
        <taxon>Bacillales</taxon>
        <taxon>Bacillaceae</taxon>
        <taxon>Calidifontibacillus/Schinkia group</taxon>
        <taxon>Schinkia</taxon>
    </lineage>
</organism>
<proteinExistence type="predicted"/>
<sequence>MQQQDIHNFLHRFFISNECNIIENSSGHIVVQLTIEMDKLLMNRPFYWHYVEKTGGAPNPMRLTFITDHSKIPEGIRGEIIHFGSPRLHQIFQVTKKMAANIRMYEQINSTQKVALQPWLVLNTKISYMCDRKKDLFLSLGLNLINGMVIDQIQKKLFKKQLTPKIPDYCFTLSPLIKPMSGVKRIENIITQMINSDNHTWAKEAEIRWEKDMALLDHFYEELEEKPESYHVEKAALEEQYKPRIKVEIVNGGLFYLTQQAI</sequence>
<dbReference type="Proteomes" id="UP000027936">
    <property type="component" value="Unassembled WGS sequence"/>
</dbReference>
<protein>
    <recommendedName>
        <fullName evidence="3">YqhG family protein</fullName>
    </recommendedName>
</protein>
<dbReference type="Pfam" id="PF11079">
    <property type="entry name" value="YqhG"/>
    <property type="match status" value="1"/>
</dbReference>
<comment type="caution">
    <text evidence="1">The sequence shown here is derived from an EMBL/GenBank/DDBJ whole genome shotgun (WGS) entry which is preliminary data.</text>
</comment>
<dbReference type="PATRIC" id="fig|1348973.3.peg.1910"/>
<evidence type="ECO:0000313" key="2">
    <source>
        <dbReference type="Proteomes" id="UP000027936"/>
    </source>
</evidence>
<dbReference type="RefSeq" id="WP_035195276.1">
    <property type="nucleotide sequence ID" value="NZ_JJRY01000006.1"/>
</dbReference>
<gene>
    <name evidence="1" type="ORF">M670_01960</name>
</gene>
<dbReference type="EMBL" id="JJRY01000006">
    <property type="protein sequence ID" value="KEF38749.1"/>
    <property type="molecule type" value="Genomic_DNA"/>
</dbReference>
<reference evidence="1 2" key="1">
    <citation type="submission" date="2014-04" db="EMBL/GenBank/DDBJ databases">
        <title>Draft genome sequence of Bacillus azotoformans MEV2011, a (co-) denitrifying strain unable to grow in the presence of oxygen.</title>
        <authorList>
            <person name="Nielsen M."/>
            <person name="Schreiber L."/>
            <person name="Finster K."/>
            <person name="Schramm A."/>
        </authorList>
    </citation>
    <scope>NUCLEOTIDE SEQUENCE [LARGE SCALE GENOMIC DNA]</scope>
    <source>
        <strain evidence="1 2">MEV2011</strain>
    </source>
</reference>
<accession>A0A072NM65</accession>
<dbReference type="InterPro" id="IPR024562">
    <property type="entry name" value="YqhG"/>
</dbReference>